<comment type="caution">
    <text evidence="2">The sequence shown here is derived from an EMBL/GenBank/DDBJ whole genome shotgun (WGS) entry which is preliminary data.</text>
</comment>
<evidence type="ECO:0000313" key="2">
    <source>
        <dbReference type="EMBL" id="GCA64436.1"/>
    </source>
</evidence>
<feature type="non-terminal residue" evidence="2">
    <location>
        <position position="1"/>
    </location>
</feature>
<gene>
    <name evidence="2" type="ORF">KIPB_014257</name>
</gene>
<evidence type="ECO:0000313" key="3">
    <source>
        <dbReference type="Proteomes" id="UP000265618"/>
    </source>
</evidence>
<name>A0A391NWQ7_9EUKA</name>
<accession>A0A391NWQ7</accession>
<protein>
    <submittedName>
        <fullName evidence="2">Uncharacterized protein</fullName>
    </submittedName>
</protein>
<sequence length="24" mass="2507">VKGEGGAEPVNLLLETPAKREAVE</sequence>
<dbReference type="EMBL" id="BDIP01007222">
    <property type="protein sequence ID" value="GCA64436.1"/>
    <property type="molecule type" value="Genomic_DNA"/>
</dbReference>
<proteinExistence type="predicted"/>
<keyword evidence="3" id="KW-1185">Reference proteome</keyword>
<dbReference type="Proteomes" id="UP000265618">
    <property type="component" value="Unassembled WGS sequence"/>
</dbReference>
<dbReference type="AlphaFoldDB" id="A0A391NWQ7"/>
<organism evidence="2 3">
    <name type="scientific">Kipferlia bialata</name>
    <dbReference type="NCBI Taxonomy" id="797122"/>
    <lineage>
        <taxon>Eukaryota</taxon>
        <taxon>Metamonada</taxon>
        <taxon>Carpediemonas-like organisms</taxon>
        <taxon>Kipferlia</taxon>
    </lineage>
</organism>
<reference evidence="2 3" key="1">
    <citation type="journal article" date="2018" name="PLoS ONE">
        <title>The draft genome of Kipferlia bialata reveals reductive genome evolution in fornicate parasites.</title>
        <authorList>
            <person name="Tanifuji G."/>
            <person name="Takabayashi S."/>
            <person name="Kume K."/>
            <person name="Takagi M."/>
            <person name="Nakayama T."/>
            <person name="Kamikawa R."/>
            <person name="Inagaki Y."/>
            <person name="Hashimoto T."/>
        </authorList>
    </citation>
    <scope>NUCLEOTIDE SEQUENCE [LARGE SCALE GENOMIC DNA]</scope>
    <source>
        <strain evidence="2">NY0173</strain>
    </source>
</reference>
<evidence type="ECO:0000256" key="1">
    <source>
        <dbReference type="SAM" id="MobiDB-lite"/>
    </source>
</evidence>
<feature type="region of interest" description="Disordered" evidence="1">
    <location>
        <begin position="1"/>
        <end position="24"/>
    </location>
</feature>